<sequence>MRVLLIDDDALVRLTLVDTLAEEGIEVDGLANAEDALILLGAGQVPDVLVADIDLGAGLSGLDLASIAQERHPGVEVILISGTSPALGQPSTGRHERFLRKPFAPAALAEAIRAASAAAAARTAT</sequence>
<organism evidence="4">
    <name type="scientific">uncultured Acetobacteraceae bacterium</name>
    <dbReference type="NCBI Taxonomy" id="169975"/>
    <lineage>
        <taxon>Bacteria</taxon>
        <taxon>Pseudomonadati</taxon>
        <taxon>Pseudomonadota</taxon>
        <taxon>Alphaproteobacteria</taxon>
        <taxon>Acetobacterales</taxon>
        <taxon>Acetobacteraceae</taxon>
        <taxon>environmental samples</taxon>
    </lineage>
</organism>
<dbReference type="EMBL" id="CADCTG010000337">
    <property type="protein sequence ID" value="CAA9286605.1"/>
    <property type="molecule type" value="Genomic_DNA"/>
</dbReference>
<feature type="modified residue" description="4-aspartylphosphate" evidence="2">
    <location>
        <position position="52"/>
    </location>
</feature>
<protein>
    <recommendedName>
        <fullName evidence="3">Response regulatory domain-containing protein</fullName>
    </recommendedName>
</protein>
<dbReference type="SMART" id="SM00448">
    <property type="entry name" value="REC"/>
    <property type="match status" value="1"/>
</dbReference>
<dbReference type="PROSITE" id="PS50110">
    <property type="entry name" value="RESPONSE_REGULATORY"/>
    <property type="match status" value="1"/>
</dbReference>
<keyword evidence="1 2" id="KW-0597">Phosphoprotein</keyword>
<dbReference type="PANTHER" id="PTHR44591">
    <property type="entry name" value="STRESS RESPONSE REGULATOR PROTEIN 1"/>
    <property type="match status" value="1"/>
</dbReference>
<gene>
    <name evidence="4" type="ORF">AVDCRST_MAG08-4259</name>
</gene>
<evidence type="ECO:0000256" key="2">
    <source>
        <dbReference type="PROSITE-ProRule" id="PRU00169"/>
    </source>
</evidence>
<dbReference type="SUPFAM" id="SSF52172">
    <property type="entry name" value="CheY-like"/>
    <property type="match status" value="1"/>
</dbReference>
<dbReference type="InterPro" id="IPR050595">
    <property type="entry name" value="Bact_response_regulator"/>
</dbReference>
<accession>A0A6J4JSQ0</accession>
<dbReference type="InterPro" id="IPR011006">
    <property type="entry name" value="CheY-like_superfamily"/>
</dbReference>
<dbReference type="AlphaFoldDB" id="A0A6J4JSQ0"/>
<name>A0A6J4JSQ0_9PROT</name>
<reference evidence="4" key="1">
    <citation type="submission" date="2020-02" db="EMBL/GenBank/DDBJ databases">
        <authorList>
            <person name="Meier V. D."/>
        </authorList>
    </citation>
    <scope>NUCLEOTIDE SEQUENCE</scope>
    <source>
        <strain evidence="4">AVDCRST_MAG08</strain>
    </source>
</reference>
<dbReference type="Pfam" id="PF00072">
    <property type="entry name" value="Response_reg"/>
    <property type="match status" value="1"/>
</dbReference>
<dbReference type="InterPro" id="IPR001789">
    <property type="entry name" value="Sig_transdc_resp-reg_receiver"/>
</dbReference>
<evidence type="ECO:0000259" key="3">
    <source>
        <dbReference type="PROSITE" id="PS50110"/>
    </source>
</evidence>
<proteinExistence type="predicted"/>
<evidence type="ECO:0000313" key="4">
    <source>
        <dbReference type="EMBL" id="CAA9286605.1"/>
    </source>
</evidence>
<evidence type="ECO:0000256" key="1">
    <source>
        <dbReference type="ARBA" id="ARBA00022553"/>
    </source>
</evidence>
<dbReference type="PANTHER" id="PTHR44591:SF3">
    <property type="entry name" value="RESPONSE REGULATORY DOMAIN-CONTAINING PROTEIN"/>
    <property type="match status" value="1"/>
</dbReference>
<dbReference type="GO" id="GO:0000160">
    <property type="term" value="P:phosphorelay signal transduction system"/>
    <property type="evidence" value="ECO:0007669"/>
    <property type="project" value="InterPro"/>
</dbReference>
<feature type="domain" description="Response regulatory" evidence="3">
    <location>
        <begin position="2"/>
        <end position="116"/>
    </location>
</feature>
<dbReference type="Gene3D" id="3.40.50.2300">
    <property type="match status" value="1"/>
</dbReference>